<dbReference type="PRINTS" id="PR00298">
    <property type="entry name" value="CHAPERONIN60"/>
</dbReference>
<protein>
    <recommendedName>
        <fullName evidence="6">Chaperonin GroEL</fullName>
        <ecNumber evidence="6">5.6.1.7</ecNumber>
    </recommendedName>
    <alternativeName>
        <fullName evidence="6">60 kDa chaperonin</fullName>
    </alternativeName>
    <alternativeName>
        <fullName evidence="6">Chaperonin-60</fullName>
        <shortName evidence="6">Cpn60</shortName>
    </alternativeName>
</protein>
<dbReference type="InterPro" id="IPR001844">
    <property type="entry name" value="Cpn60/GroEL"/>
</dbReference>
<dbReference type="Pfam" id="PF00118">
    <property type="entry name" value="Cpn60_TCP1"/>
    <property type="match status" value="1"/>
</dbReference>
<dbReference type="EC" id="5.6.1.7" evidence="6"/>
<dbReference type="NCBIfam" id="NF009488">
    <property type="entry name" value="PRK12850.1"/>
    <property type="match status" value="1"/>
</dbReference>
<dbReference type="SUPFAM" id="SSF54849">
    <property type="entry name" value="GroEL-intermediate domain like"/>
    <property type="match status" value="1"/>
</dbReference>
<dbReference type="GO" id="GO:0042026">
    <property type="term" value="P:protein refolding"/>
    <property type="evidence" value="ECO:0007669"/>
    <property type="project" value="UniProtKB-UniRule"/>
</dbReference>
<dbReference type="Gene3D" id="1.10.560.10">
    <property type="entry name" value="GroEL-like equatorial domain"/>
    <property type="match status" value="1"/>
</dbReference>
<evidence type="ECO:0000256" key="6">
    <source>
        <dbReference type="HAMAP-Rule" id="MF_00600"/>
    </source>
</evidence>
<keyword evidence="6" id="KW-0963">Cytoplasm</keyword>
<sequence>MAKELQFGEDARIRLKAGVDMLANAVKVTLGPKGRNVIIDKQYGGPAVTKDGVTVAREIELQDAFENMGASLMKQGASKTNDVAGDGTTTATVLAQAMIHDGLRNVAAGADPQSLRRGIEKGVEMVVEAIRHQIAKPVAGEIERVASISANDADIGKKIAEAMEIVGQDGVITVEEGQSFGVEVDAVQGMQFEKGYVSPYMITDTEKMEAVYEDALILLTDKKISSIQDILPLLEQLAQSGKKELVIIAEDIDGDALSTLTLNRLRGSFSALAVRAPGFGDRRKLMLEDIAILTGGRVISEDVGLSLEKVTIEDLGRAAKVFATKDATTVVDGAGEKVKIDERVALLRKQIENTDSEFEREALQKRIAKLAGGIGVIRVGAATEVEMREKKDRIVDAVAATKAAVEEGVVPGGGVALVRAAAVLDEMVLEDDEMLGVQILRRALEAPLRQIAQNAGADGSVVLQRVREGSGGFGYNAATGAYEDLSVVGVLDPAKVTRSALQNAASVAVMILTTEVAIASLPEKEPQSMPSGMPGMM</sequence>
<dbReference type="NCBIfam" id="NF009489">
    <property type="entry name" value="PRK12851.1"/>
    <property type="match status" value="1"/>
</dbReference>
<evidence type="ECO:0000256" key="3">
    <source>
        <dbReference type="ARBA" id="ARBA00022840"/>
    </source>
</evidence>
<dbReference type="NCBIfam" id="TIGR02348">
    <property type="entry name" value="GroEL"/>
    <property type="match status" value="1"/>
</dbReference>
<accession>A0A2H0RLH2</accession>
<evidence type="ECO:0000256" key="8">
    <source>
        <dbReference type="RuleBase" id="RU000419"/>
    </source>
</evidence>
<dbReference type="InterPro" id="IPR018370">
    <property type="entry name" value="Chaperonin_Cpn60_CS"/>
</dbReference>
<evidence type="ECO:0000256" key="1">
    <source>
        <dbReference type="ARBA" id="ARBA00006607"/>
    </source>
</evidence>
<evidence type="ECO:0000313" key="9">
    <source>
        <dbReference type="EMBL" id="PIR47276.1"/>
    </source>
</evidence>
<feature type="binding site" evidence="6">
    <location>
        <begin position="476"/>
        <end position="478"/>
    </location>
    <ligand>
        <name>ATP</name>
        <dbReference type="ChEBI" id="CHEBI:30616"/>
    </ligand>
</feature>
<dbReference type="InterPro" id="IPR027410">
    <property type="entry name" value="TCP-1-like_intermed_sf"/>
</dbReference>
<dbReference type="GO" id="GO:0005737">
    <property type="term" value="C:cytoplasm"/>
    <property type="evidence" value="ECO:0007669"/>
    <property type="project" value="UniProtKB-SubCell"/>
</dbReference>
<dbReference type="GO" id="GO:0051082">
    <property type="term" value="F:unfolded protein binding"/>
    <property type="evidence" value="ECO:0007669"/>
    <property type="project" value="UniProtKB-UniRule"/>
</dbReference>
<dbReference type="Proteomes" id="UP000230084">
    <property type="component" value="Unassembled WGS sequence"/>
</dbReference>
<evidence type="ECO:0000313" key="10">
    <source>
        <dbReference type="Proteomes" id="UP000230084"/>
    </source>
</evidence>
<feature type="binding site" evidence="6">
    <location>
        <begin position="29"/>
        <end position="32"/>
    </location>
    <ligand>
        <name>ATP</name>
        <dbReference type="ChEBI" id="CHEBI:30616"/>
    </ligand>
</feature>
<reference evidence="9 10" key="1">
    <citation type="submission" date="2017-09" db="EMBL/GenBank/DDBJ databases">
        <title>Depth-based differentiation of microbial function through sediment-hosted aquifers and enrichment of novel symbionts in the deep terrestrial subsurface.</title>
        <authorList>
            <person name="Probst A.J."/>
            <person name="Ladd B."/>
            <person name="Jarett J.K."/>
            <person name="Geller-Mcgrath D.E."/>
            <person name="Sieber C.M."/>
            <person name="Emerson J.B."/>
            <person name="Anantharaman K."/>
            <person name="Thomas B.C."/>
            <person name="Malmstrom R."/>
            <person name="Stieglmeier M."/>
            <person name="Klingl A."/>
            <person name="Woyke T."/>
            <person name="Ryan C.M."/>
            <person name="Banfield J.F."/>
        </authorList>
    </citation>
    <scope>NUCLEOTIDE SEQUENCE [LARGE SCALE GENOMIC DNA]</scope>
    <source>
        <strain evidence="9">CG10_big_fil_rev_8_21_14_0_10_50_16</strain>
    </source>
</reference>
<dbReference type="NCBIfam" id="NF009487">
    <property type="entry name" value="PRK12849.1"/>
    <property type="match status" value="1"/>
</dbReference>
<feature type="binding site" evidence="6">
    <location>
        <begin position="86"/>
        <end position="90"/>
    </location>
    <ligand>
        <name>ATP</name>
        <dbReference type="ChEBI" id="CHEBI:30616"/>
    </ligand>
</feature>
<comment type="function">
    <text evidence="6 8">Together with its co-chaperonin GroES, plays an essential role in assisting protein folding. The GroEL-GroES system forms a nano-cage that allows encapsulation of the non-native substrate proteins and provides a physical environment optimized to promote and accelerate protein folding.</text>
</comment>
<keyword evidence="3 6" id="KW-0067">ATP-binding</keyword>
<feature type="binding site" evidence="6">
    <location>
        <position position="413"/>
    </location>
    <ligand>
        <name>ATP</name>
        <dbReference type="ChEBI" id="CHEBI:30616"/>
    </ligand>
</feature>
<evidence type="ECO:0000256" key="5">
    <source>
        <dbReference type="ARBA" id="ARBA00023235"/>
    </source>
</evidence>
<dbReference type="Gene3D" id="3.30.260.10">
    <property type="entry name" value="TCP-1-like chaperonin intermediate domain"/>
    <property type="match status" value="1"/>
</dbReference>
<comment type="subcellular location">
    <subcellularLocation>
        <location evidence="6">Cytoplasm</location>
    </subcellularLocation>
</comment>
<dbReference type="GO" id="GO:0005524">
    <property type="term" value="F:ATP binding"/>
    <property type="evidence" value="ECO:0007669"/>
    <property type="project" value="UniProtKB-UniRule"/>
</dbReference>
<comment type="caution">
    <text evidence="9">The sequence shown here is derived from an EMBL/GenBank/DDBJ whole genome shotgun (WGS) entry which is preliminary data.</text>
</comment>
<dbReference type="FunFam" id="3.50.7.10:FF:000001">
    <property type="entry name" value="60 kDa chaperonin"/>
    <property type="match status" value="1"/>
</dbReference>
<dbReference type="PROSITE" id="PS00296">
    <property type="entry name" value="CHAPERONINS_CPN60"/>
    <property type="match status" value="1"/>
</dbReference>
<dbReference type="Gene3D" id="3.50.7.10">
    <property type="entry name" value="GroEL"/>
    <property type="match status" value="1"/>
</dbReference>
<dbReference type="GO" id="GO:0016853">
    <property type="term" value="F:isomerase activity"/>
    <property type="evidence" value="ECO:0007669"/>
    <property type="project" value="UniProtKB-KW"/>
</dbReference>
<dbReference type="AlphaFoldDB" id="A0A2H0RLH2"/>
<dbReference type="CDD" id="cd03344">
    <property type="entry name" value="GroEL"/>
    <property type="match status" value="1"/>
</dbReference>
<dbReference type="EMBL" id="PCYM01000010">
    <property type="protein sequence ID" value="PIR47276.1"/>
    <property type="molecule type" value="Genomic_DNA"/>
</dbReference>
<evidence type="ECO:0000256" key="2">
    <source>
        <dbReference type="ARBA" id="ARBA00022741"/>
    </source>
</evidence>
<name>A0A2H0RLH2_9BACT</name>
<feature type="binding site" evidence="6">
    <location>
        <position position="492"/>
    </location>
    <ligand>
        <name>ATP</name>
        <dbReference type="ChEBI" id="CHEBI:30616"/>
    </ligand>
</feature>
<dbReference type="PANTHER" id="PTHR45633">
    <property type="entry name" value="60 KDA HEAT SHOCK PROTEIN, MITOCHONDRIAL"/>
    <property type="match status" value="1"/>
</dbReference>
<dbReference type="GO" id="GO:0140662">
    <property type="term" value="F:ATP-dependent protein folding chaperone"/>
    <property type="evidence" value="ECO:0007669"/>
    <property type="project" value="InterPro"/>
</dbReference>
<proteinExistence type="inferred from homology"/>
<gene>
    <name evidence="6 9" type="primary">groL</name>
    <name evidence="6" type="synonym">groEL</name>
    <name evidence="9" type="ORF">COV06_04300</name>
</gene>
<comment type="subunit">
    <text evidence="6 8">Forms a cylinder of 14 subunits composed of two heptameric rings stacked back-to-back. Interacts with the co-chaperonin GroES.</text>
</comment>
<dbReference type="InterPro" id="IPR002423">
    <property type="entry name" value="Cpn60/GroEL/TCP-1"/>
</dbReference>
<organism evidence="9 10">
    <name type="scientific">Candidatus Uhrbacteria bacterium CG10_big_fil_rev_8_21_14_0_10_50_16</name>
    <dbReference type="NCBI Taxonomy" id="1975039"/>
    <lineage>
        <taxon>Bacteria</taxon>
        <taxon>Candidatus Uhriibacteriota</taxon>
    </lineage>
</organism>
<dbReference type="NCBIfam" id="NF000592">
    <property type="entry name" value="PRK00013.1"/>
    <property type="match status" value="1"/>
</dbReference>
<dbReference type="InterPro" id="IPR027413">
    <property type="entry name" value="GROEL-like_equatorial_sf"/>
</dbReference>
<feature type="binding site" evidence="6">
    <location>
        <position position="50"/>
    </location>
    <ligand>
        <name>ATP</name>
        <dbReference type="ChEBI" id="CHEBI:30616"/>
    </ligand>
</feature>
<dbReference type="SUPFAM" id="SSF52029">
    <property type="entry name" value="GroEL apical domain-like"/>
    <property type="match status" value="1"/>
</dbReference>
<evidence type="ECO:0000256" key="7">
    <source>
        <dbReference type="RuleBase" id="RU000418"/>
    </source>
</evidence>
<keyword evidence="4 6" id="KW-0143">Chaperone</keyword>
<dbReference type="SUPFAM" id="SSF48592">
    <property type="entry name" value="GroEL equatorial domain-like"/>
    <property type="match status" value="1"/>
</dbReference>
<dbReference type="HAMAP" id="MF_00600">
    <property type="entry name" value="CH60"/>
    <property type="match status" value="1"/>
</dbReference>
<keyword evidence="5 6" id="KW-0413">Isomerase</keyword>
<comment type="similarity">
    <text evidence="1 6 7">Belongs to the chaperonin (HSP60) family.</text>
</comment>
<keyword evidence="2 6" id="KW-0547">Nucleotide-binding</keyword>
<dbReference type="InterPro" id="IPR027409">
    <property type="entry name" value="GroEL-like_apical_dom_sf"/>
</dbReference>
<evidence type="ECO:0000256" key="4">
    <source>
        <dbReference type="ARBA" id="ARBA00023186"/>
    </source>
</evidence>